<sequence>MRIPFPSFLVVAPAPFVGGAVRVPHLPEARPLVVLPLPQVGGTVRVVHSPEAALRVPPPPALVPPSVAVKPAPSPWGKKSSKNRLFSAHERRSCYEGF</sequence>
<comment type="caution">
    <text evidence="1">The sequence shown here is derived from an EMBL/GenBank/DDBJ whole genome shotgun (WGS) entry which is preliminary data.</text>
</comment>
<evidence type="ECO:0008006" key="3">
    <source>
        <dbReference type="Google" id="ProtNLM"/>
    </source>
</evidence>
<evidence type="ECO:0000313" key="2">
    <source>
        <dbReference type="Proteomes" id="UP001054945"/>
    </source>
</evidence>
<proteinExistence type="predicted"/>
<dbReference type="Proteomes" id="UP001054945">
    <property type="component" value="Unassembled WGS sequence"/>
</dbReference>
<keyword evidence="2" id="KW-1185">Reference proteome</keyword>
<protein>
    <recommendedName>
        <fullName evidence="3">Secreted protein</fullName>
    </recommendedName>
</protein>
<evidence type="ECO:0000313" key="1">
    <source>
        <dbReference type="EMBL" id="GIY32581.1"/>
    </source>
</evidence>
<reference evidence="1 2" key="1">
    <citation type="submission" date="2021-06" db="EMBL/GenBank/DDBJ databases">
        <title>Caerostris extrusa draft genome.</title>
        <authorList>
            <person name="Kono N."/>
            <person name="Arakawa K."/>
        </authorList>
    </citation>
    <scope>NUCLEOTIDE SEQUENCE [LARGE SCALE GENOMIC DNA]</scope>
</reference>
<dbReference type="AlphaFoldDB" id="A0AAV4SHA8"/>
<accession>A0AAV4SHA8</accession>
<name>A0AAV4SHA8_CAEEX</name>
<dbReference type="EMBL" id="BPLR01009525">
    <property type="protein sequence ID" value="GIY32581.1"/>
    <property type="molecule type" value="Genomic_DNA"/>
</dbReference>
<organism evidence="1 2">
    <name type="scientific">Caerostris extrusa</name>
    <name type="common">Bark spider</name>
    <name type="synonym">Caerostris bankana</name>
    <dbReference type="NCBI Taxonomy" id="172846"/>
    <lineage>
        <taxon>Eukaryota</taxon>
        <taxon>Metazoa</taxon>
        <taxon>Ecdysozoa</taxon>
        <taxon>Arthropoda</taxon>
        <taxon>Chelicerata</taxon>
        <taxon>Arachnida</taxon>
        <taxon>Araneae</taxon>
        <taxon>Araneomorphae</taxon>
        <taxon>Entelegynae</taxon>
        <taxon>Araneoidea</taxon>
        <taxon>Araneidae</taxon>
        <taxon>Caerostris</taxon>
    </lineage>
</organism>
<gene>
    <name evidence="1" type="ORF">CEXT_461141</name>
</gene>